<dbReference type="Proteomes" id="UP000634136">
    <property type="component" value="Unassembled WGS sequence"/>
</dbReference>
<reference evidence="1" key="1">
    <citation type="submission" date="2020-09" db="EMBL/GenBank/DDBJ databases">
        <title>Genome-Enabled Discovery of Anthraquinone Biosynthesis in Senna tora.</title>
        <authorList>
            <person name="Kang S.-H."/>
            <person name="Pandey R.P."/>
            <person name="Lee C.-M."/>
            <person name="Sim J.-S."/>
            <person name="Jeong J.-T."/>
            <person name="Choi B.-S."/>
            <person name="Jung M."/>
            <person name="Ginzburg D."/>
            <person name="Zhao K."/>
            <person name="Won S.Y."/>
            <person name="Oh T.-J."/>
            <person name="Yu Y."/>
            <person name="Kim N.-H."/>
            <person name="Lee O.R."/>
            <person name="Lee T.-H."/>
            <person name="Bashyal P."/>
            <person name="Kim T.-S."/>
            <person name="Lee W.-H."/>
            <person name="Kawkins C."/>
            <person name="Kim C.-K."/>
            <person name="Kim J.S."/>
            <person name="Ahn B.O."/>
            <person name="Rhee S.Y."/>
            <person name="Sohng J.K."/>
        </authorList>
    </citation>
    <scope>NUCLEOTIDE SEQUENCE</scope>
    <source>
        <tissue evidence="1">Leaf</tissue>
    </source>
</reference>
<dbReference type="EMBL" id="JAAIUW010000011">
    <property type="protein sequence ID" value="KAF7809287.1"/>
    <property type="molecule type" value="Genomic_DNA"/>
</dbReference>
<comment type="caution">
    <text evidence="1">The sequence shown here is derived from an EMBL/GenBank/DDBJ whole genome shotgun (WGS) entry which is preliminary data.</text>
</comment>
<accession>A0A834W4N4</accession>
<keyword evidence="2" id="KW-1185">Reference proteome</keyword>
<organism evidence="1 2">
    <name type="scientific">Senna tora</name>
    <dbReference type="NCBI Taxonomy" id="362788"/>
    <lineage>
        <taxon>Eukaryota</taxon>
        <taxon>Viridiplantae</taxon>
        <taxon>Streptophyta</taxon>
        <taxon>Embryophyta</taxon>
        <taxon>Tracheophyta</taxon>
        <taxon>Spermatophyta</taxon>
        <taxon>Magnoliopsida</taxon>
        <taxon>eudicotyledons</taxon>
        <taxon>Gunneridae</taxon>
        <taxon>Pentapetalae</taxon>
        <taxon>rosids</taxon>
        <taxon>fabids</taxon>
        <taxon>Fabales</taxon>
        <taxon>Fabaceae</taxon>
        <taxon>Caesalpinioideae</taxon>
        <taxon>Cassia clade</taxon>
        <taxon>Senna</taxon>
    </lineage>
</organism>
<protein>
    <submittedName>
        <fullName evidence="1">Protein NUCLEAR FUSION DEFECTIVE 6, chloroplastic/mitochondrial</fullName>
    </submittedName>
</protein>
<evidence type="ECO:0000313" key="2">
    <source>
        <dbReference type="Proteomes" id="UP000634136"/>
    </source>
</evidence>
<gene>
    <name evidence="1" type="ORF">G2W53_036030</name>
</gene>
<name>A0A834W4N4_9FABA</name>
<dbReference type="AlphaFoldDB" id="A0A834W4N4"/>
<evidence type="ECO:0000313" key="1">
    <source>
        <dbReference type="EMBL" id="KAF7809287.1"/>
    </source>
</evidence>
<dbReference type="OrthoDB" id="1112931at2759"/>
<proteinExistence type="predicted"/>
<sequence length="150" mass="15584">MAATCARKTLQIASAQISRRSSAFASDATKLSGFGSCRSASASRVATQRRSLSFSWLPKELASAQVSMMPLHSVTSAALFTSLLSLSNYKWGCLSEGVQHVECGVENGGEKSDAEKCNGAPKATTAEVAVGASTTVVSGLRSVHWAIGVI</sequence>